<dbReference type="STRING" id="520764.AN618_02950"/>
<dbReference type="SMART" id="SM00382">
    <property type="entry name" value="AAA"/>
    <property type="match status" value="1"/>
</dbReference>
<dbReference type="InterPro" id="IPR013563">
    <property type="entry name" value="Oligopep_ABC_C"/>
</dbReference>
<dbReference type="PROSITE" id="PS00211">
    <property type="entry name" value="ABC_TRANSPORTER_1"/>
    <property type="match status" value="1"/>
</dbReference>
<keyword evidence="7 11" id="KW-0067">ATP-binding</keyword>
<dbReference type="Pfam" id="PF08352">
    <property type="entry name" value="oligo_HPY"/>
    <property type="match status" value="1"/>
</dbReference>
<organism evidence="11 12">
    <name type="scientific">Fervidicola ferrireducens</name>
    <dbReference type="NCBI Taxonomy" id="520764"/>
    <lineage>
        <taxon>Bacteria</taxon>
        <taxon>Bacillati</taxon>
        <taxon>Bacillota</taxon>
        <taxon>Clostridia</taxon>
        <taxon>Thermosediminibacterales</taxon>
        <taxon>Thermosediminibacteraceae</taxon>
        <taxon>Fervidicola</taxon>
    </lineage>
</organism>
<comment type="subcellular location">
    <subcellularLocation>
        <location evidence="1">Cell membrane</location>
        <topology evidence="1">Peripheral membrane protein</topology>
    </subcellularLocation>
</comment>
<dbReference type="InParanoid" id="A0A140LDB4"/>
<dbReference type="Proteomes" id="UP000070427">
    <property type="component" value="Unassembled WGS sequence"/>
</dbReference>
<dbReference type="NCBIfam" id="TIGR01727">
    <property type="entry name" value="oligo_HPY"/>
    <property type="match status" value="1"/>
</dbReference>
<reference evidence="11 12" key="1">
    <citation type="submission" date="2015-12" db="EMBL/GenBank/DDBJ databases">
        <title>Draft genome sequnece of Fervidicola ferrireducens strain Y170.</title>
        <authorList>
            <person name="Patel B.K."/>
        </authorList>
    </citation>
    <scope>NUCLEOTIDE SEQUENCE [LARGE SCALE GENOMIC DNA]</scope>
    <source>
        <strain evidence="11 12">Y170</strain>
    </source>
</reference>
<accession>A0A140LDB4</accession>
<evidence type="ECO:0000256" key="1">
    <source>
        <dbReference type="ARBA" id="ARBA00004202"/>
    </source>
</evidence>
<keyword evidence="6" id="KW-0547">Nucleotide-binding</keyword>
<dbReference type="RefSeq" id="WP_066351191.1">
    <property type="nucleotide sequence ID" value="NZ_LOED01000002.1"/>
</dbReference>
<dbReference type="PROSITE" id="PS50893">
    <property type="entry name" value="ABC_TRANSPORTER_2"/>
    <property type="match status" value="1"/>
</dbReference>
<dbReference type="InterPro" id="IPR003439">
    <property type="entry name" value="ABC_transporter-like_ATP-bd"/>
</dbReference>
<dbReference type="PANTHER" id="PTHR43297">
    <property type="entry name" value="OLIGOPEPTIDE TRANSPORT ATP-BINDING PROTEIN APPD"/>
    <property type="match status" value="1"/>
</dbReference>
<dbReference type="InterPro" id="IPR050388">
    <property type="entry name" value="ABC_Ni/Peptide_Import"/>
</dbReference>
<evidence type="ECO:0000313" key="12">
    <source>
        <dbReference type="Proteomes" id="UP000070427"/>
    </source>
</evidence>
<dbReference type="SUPFAM" id="SSF52540">
    <property type="entry name" value="P-loop containing nucleoside triphosphate hydrolases"/>
    <property type="match status" value="1"/>
</dbReference>
<dbReference type="PANTHER" id="PTHR43297:SF14">
    <property type="entry name" value="ATPASE AAA-TYPE CORE DOMAIN-CONTAINING PROTEIN"/>
    <property type="match status" value="1"/>
</dbReference>
<comment type="similarity">
    <text evidence="2">Belongs to the ABC transporter superfamily.</text>
</comment>
<protein>
    <submittedName>
        <fullName evidence="11">Oligopeptide transport ATP-binding protein OppD</fullName>
    </submittedName>
</protein>
<gene>
    <name evidence="11" type="primary">oppD_1</name>
    <name evidence="11" type="ORF">AN618_02950</name>
</gene>
<dbReference type="OrthoDB" id="41661at2"/>
<evidence type="ECO:0000259" key="10">
    <source>
        <dbReference type="PROSITE" id="PS50893"/>
    </source>
</evidence>
<dbReference type="InterPro" id="IPR017871">
    <property type="entry name" value="ABC_transporter-like_CS"/>
</dbReference>
<evidence type="ECO:0000256" key="4">
    <source>
        <dbReference type="ARBA" id="ARBA00022475"/>
    </source>
</evidence>
<keyword evidence="9" id="KW-0472">Membrane</keyword>
<evidence type="ECO:0000313" key="11">
    <source>
        <dbReference type="EMBL" id="KXG78539.1"/>
    </source>
</evidence>
<feature type="domain" description="ABC transporter" evidence="10">
    <location>
        <begin position="8"/>
        <end position="255"/>
    </location>
</feature>
<dbReference type="CDD" id="cd03257">
    <property type="entry name" value="ABC_NikE_OppD_transporters"/>
    <property type="match status" value="1"/>
</dbReference>
<dbReference type="FunFam" id="3.40.50.300:FF:000016">
    <property type="entry name" value="Oligopeptide ABC transporter ATP-binding component"/>
    <property type="match status" value="1"/>
</dbReference>
<evidence type="ECO:0000256" key="3">
    <source>
        <dbReference type="ARBA" id="ARBA00022448"/>
    </source>
</evidence>
<dbReference type="GO" id="GO:0005524">
    <property type="term" value="F:ATP binding"/>
    <property type="evidence" value="ECO:0007669"/>
    <property type="project" value="UniProtKB-KW"/>
</dbReference>
<dbReference type="GO" id="GO:0016887">
    <property type="term" value="F:ATP hydrolysis activity"/>
    <property type="evidence" value="ECO:0007669"/>
    <property type="project" value="InterPro"/>
</dbReference>
<dbReference type="Gene3D" id="3.40.50.300">
    <property type="entry name" value="P-loop containing nucleotide triphosphate hydrolases"/>
    <property type="match status" value="1"/>
</dbReference>
<keyword evidence="12" id="KW-1185">Reference proteome</keyword>
<evidence type="ECO:0000256" key="6">
    <source>
        <dbReference type="ARBA" id="ARBA00022741"/>
    </source>
</evidence>
<keyword evidence="5" id="KW-0997">Cell inner membrane</keyword>
<dbReference type="EMBL" id="LOED01000002">
    <property type="protein sequence ID" value="KXG78539.1"/>
    <property type="molecule type" value="Genomic_DNA"/>
</dbReference>
<proteinExistence type="inferred from homology"/>
<dbReference type="AlphaFoldDB" id="A0A140LDB4"/>
<dbReference type="InterPro" id="IPR027417">
    <property type="entry name" value="P-loop_NTPase"/>
</dbReference>
<dbReference type="GO" id="GO:0005886">
    <property type="term" value="C:plasma membrane"/>
    <property type="evidence" value="ECO:0007669"/>
    <property type="project" value="UniProtKB-SubCell"/>
</dbReference>
<evidence type="ECO:0000256" key="2">
    <source>
        <dbReference type="ARBA" id="ARBA00005417"/>
    </source>
</evidence>
<evidence type="ECO:0000256" key="7">
    <source>
        <dbReference type="ARBA" id="ARBA00022840"/>
    </source>
</evidence>
<evidence type="ECO:0000256" key="9">
    <source>
        <dbReference type="ARBA" id="ARBA00023136"/>
    </source>
</evidence>
<keyword evidence="8" id="KW-1278">Translocase</keyword>
<name>A0A140LDB4_9FIRM</name>
<evidence type="ECO:0000256" key="5">
    <source>
        <dbReference type="ARBA" id="ARBA00022519"/>
    </source>
</evidence>
<keyword evidence="3" id="KW-0813">Transport</keyword>
<dbReference type="InterPro" id="IPR003593">
    <property type="entry name" value="AAA+_ATPase"/>
</dbReference>
<dbReference type="GO" id="GO:0015833">
    <property type="term" value="P:peptide transport"/>
    <property type="evidence" value="ECO:0007669"/>
    <property type="project" value="InterPro"/>
</dbReference>
<dbReference type="Pfam" id="PF00005">
    <property type="entry name" value="ABC_tran"/>
    <property type="match status" value="1"/>
</dbReference>
<dbReference type="PATRIC" id="fig|520764.3.peg.315"/>
<comment type="caution">
    <text evidence="11">The sequence shown here is derived from an EMBL/GenBank/DDBJ whole genome shotgun (WGS) entry which is preliminary data.</text>
</comment>
<keyword evidence="4" id="KW-1003">Cell membrane</keyword>
<sequence length="320" mass="35348">MEDALLSVKNLSVVFKTTSGTVQAVDDVSFDVKEGEIFALVGESGCGKSTTAMSIMRLVPKNCTITGGQIIFRGKDLVKLKEKEMSSVRGKEIGMIFQNPLDSLNPVYPVGIQVSEAVLLDRVPRDEAWKKVVEIFKDVKIPDPAERVRSYPHELSGGMRQRVMIAMMLSRNPKLLIADEPTTALDVTIQAQILEIIKDLKDTFGTSILVITHDFGIVAELADRVAVMYAGKIVEIGSVLQIFEKPRHPYTQLLMEALPKITKKQGRLKTIPGSVPNLYELPAGCSFHPRCPKSMEICSKIAPQLKKAGEGHFFLCHREG</sequence>
<evidence type="ECO:0000256" key="8">
    <source>
        <dbReference type="ARBA" id="ARBA00022967"/>
    </source>
</evidence>